<sequence>MVRRRLLFASFVHAFIVISFIALYMAGSKSPFTFMMQEWNSNTRNVEQLSGVESIQAVNLKRQATVREFCEWNNRIDESVDTKKLKKCHS</sequence>
<proteinExistence type="predicted"/>
<comment type="caution">
    <text evidence="2">The sequence shown here is derived from an EMBL/GenBank/DDBJ whole genome shotgun (WGS) entry which is preliminary data.</text>
</comment>
<gene>
    <name evidence="2" type="ORF">OS493_021108</name>
</gene>
<dbReference type="EMBL" id="MU825886">
    <property type="protein sequence ID" value="KAJ7384479.1"/>
    <property type="molecule type" value="Genomic_DNA"/>
</dbReference>
<keyword evidence="1" id="KW-0812">Transmembrane</keyword>
<protein>
    <submittedName>
        <fullName evidence="2">Uncharacterized protein</fullName>
    </submittedName>
</protein>
<evidence type="ECO:0000256" key="1">
    <source>
        <dbReference type="SAM" id="Phobius"/>
    </source>
</evidence>
<reference evidence="2" key="1">
    <citation type="submission" date="2023-01" db="EMBL/GenBank/DDBJ databases">
        <title>Genome assembly of the deep-sea coral Lophelia pertusa.</title>
        <authorList>
            <person name="Herrera S."/>
            <person name="Cordes E."/>
        </authorList>
    </citation>
    <scope>NUCLEOTIDE SEQUENCE</scope>
    <source>
        <strain evidence="2">USNM1676648</strain>
        <tissue evidence="2">Polyp</tissue>
    </source>
</reference>
<evidence type="ECO:0000313" key="2">
    <source>
        <dbReference type="EMBL" id="KAJ7384479.1"/>
    </source>
</evidence>
<evidence type="ECO:0000313" key="3">
    <source>
        <dbReference type="Proteomes" id="UP001163046"/>
    </source>
</evidence>
<accession>A0A9X0D4F6</accession>
<keyword evidence="1" id="KW-1133">Transmembrane helix</keyword>
<dbReference type="AlphaFoldDB" id="A0A9X0D4F6"/>
<name>A0A9X0D4F6_9CNID</name>
<organism evidence="2 3">
    <name type="scientific">Desmophyllum pertusum</name>
    <dbReference type="NCBI Taxonomy" id="174260"/>
    <lineage>
        <taxon>Eukaryota</taxon>
        <taxon>Metazoa</taxon>
        <taxon>Cnidaria</taxon>
        <taxon>Anthozoa</taxon>
        <taxon>Hexacorallia</taxon>
        <taxon>Scleractinia</taxon>
        <taxon>Caryophylliina</taxon>
        <taxon>Caryophylliidae</taxon>
        <taxon>Desmophyllum</taxon>
    </lineage>
</organism>
<dbReference type="Proteomes" id="UP001163046">
    <property type="component" value="Unassembled WGS sequence"/>
</dbReference>
<keyword evidence="1" id="KW-0472">Membrane</keyword>
<keyword evidence="3" id="KW-1185">Reference proteome</keyword>
<feature type="transmembrane region" description="Helical" evidence="1">
    <location>
        <begin position="6"/>
        <end position="26"/>
    </location>
</feature>